<gene>
    <name evidence="3" type="ORF">N7482_005154</name>
</gene>
<dbReference type="PANTHER" id="PTHR43872">
    <property type="entry name" value="MONOOXYGENASE, PUTATIVE (AFU_ORTHOLOGUE AFUA_8G02570)-RELATED"/>
    <property type="match status" value="1"/>
</dbReference>
<evidence type="ECO:0000256" key="2">
    <source>
        <dbReference type="ARBA" id="ARBA00023033"/>
    </source>
</evidence>
<protein>
    <submittedName>
        <fullName evidence="3">Uncharacterized protein</fullName>
    </submittedName>
</protein>
<dbReference type="SUPFAM" id="SSF51905">
    <property type="entry name" value="FAD/NAD(P)-binding domain"/>
    <property type="match status" value="2"/>
</dbReference>
<evidence type="ECO:0000313" key="4">
    <source>
        <dbReference type="Proteomes" id="UP001149163"/>
    </source>
</evidence>
<comment type="caution">
    <text evidence="3">The sequence shown here is derived from an EMBL/GenBank/DDBJ whole genome shotgun (WGS) entry which is preliminary data.</text>
</comment>
<reference evidence="3" key="2">
    <citation type="journal article" date="2023" name="IMA Fungus">
        <title>Comparative genomic study of the Penicillium genus elucidates a diverse pangenome and 15 lateral gene transfer events.</title>
        <authorList>
            <person name="Petersen C."/>
            <person name="Sorensen T."/>
            <person name="Nielsen M.R."/>
            <person name="Sondergaard T.E."/>
            <person name="Sorensen J.L."/>
            <person name="Fitzpatrick D.A."/>
            <person name="Frisvad J.C."/>
            <person name="Nielsen K.L."/>
        </authorList>
    </citation>
    <scope>NUCLEOTIDE SEQUENCE</scope>
    <source>
        <strain evidence="3">IBT 26290</strain>
    </source>
</reference>
<dbReference type="AlphaFoldDB" id="A0A9W9LN59"/>
<dbReference type="EMBL" id="JAPQKN010000003">
    <property type="protein sequence ID" value="KAJ5166373.1"/>
    <property type="molecule type" value="Genomic_DNA"/>
</dbReference>
<name>A0A9W9LN59_9EURO</name>
<reference evidence="3" key="1">
    <citation type="submission" date="2022-11" db="EMBL/GenBank/DDBJ databases">
        <authorList>
            <person name="Petersen C."/>
        </authorList>
    </citation>
    <scope>NUCLEOTIDE SEQUENCE</scope>
    <source>
        <strain evidence="3">IBT 26290</strain>
    </source>
</reference>
<dbReference type="GeneID" id="81426455"/>
<dbReference type="RefSeq" id="XP_056542834.1">
    <property type="nucleotide sequence ID" value="XM_056687279.1"/>
</dbReference>
<dbReference type="Proteomes" id="UP001149163">
    <property type="component" value="Unassembled WGS sequence"/>
</dbReference>
<evidence type="ECO:0000256" key="1">
    <source>
        <dbReference type="ARBA" id="ARBA00001974"/>
    </source>
</evidence>
<keyword evidence="4" id="KW-1185">Reference proteome</keyword>
<dbReference type="GO" id="GO:0004497">
    <property type="term" value="F:monooxygenase activity"/>
    <property type="evidence" value="ECO:0007669"/>
    <property type="project" value="UniProtKB-KW"/>
</dbReference>
<proteinExistence type="predicted"/>
<evidence type="ECO:0000313" key="3">
    <source>
        <dbReference type="EMBL" id="KAJ5166373.1"/>
    </source>
</evidence>
<dbReference type="PANTHER" id="PTHR43872:SF1">
    <property type="entry name" value="MONOOXYGENASE, PUTATIVE (AFU_ORTHOLOGUE AFUA_8G02570)-RELATED"/>
    <property type="match status" value="1"/>
</dbReference>
<dbReference type="InterPro" id="IPR051820">
    <property type="entry name" value="FAD-binding_MO"/>
</dbReference>
<comment type="cofactor">
    <cofactor evidence="1">
        <name>FAD</name>
        <dbReference type="ChEBI" id="CHEBI:57692"/>
    </cofactor>
</comment>
<keyword evidence="2" id="KW-0503">Monooxygenase</keyword>
<keyword evidence="2" id="KW-0560">Oxidoreductase</keyword>
<dbReference type="InterPro" id="IPR036188">
    <property type="entry name" value="FAD/NAD-bd_sf"/>
</dbReference>
<accession>A0A9W9LN59</accession>
<sequence length="486" mass="54160">MSTASATSEPTAFDVLIIGAGISGINTAYRLQKAFPQYQYAILEARDSIGGTWDLFRYPGIRSDSDLYTFGFSWYPWNRSNPIGEGKDIRAYLQDAMTAHNIAPHVLLKHRVLSVEWDQQRWTANVQNEDFQYQFSSKFIIFGTGYYDYDKPLATTIPGIQNFKGDVIHPQFWPETFDYADKNIVVIGSGATAVTLVPKLAEKADRVTMLQRSPTYLASVTNLSSGGWLSRILPSSVNYYVNRFKRLVLGRLMFLFCRTYPNAARAFLEKRIVPQLPPGVPLSPHFKPRYKPWEQRLCACPNGDFFAALRSGKAQIETDYIETVESDGILLKSGKRLSADTIVTATGLKLQFAGGIPIIVNGEKLDISEKHIWNGIMLQDVPNAALLLGYTNAAWTLGADASMSSICRLLSLMETKGYSVACPSLRDPSKLELRPLLDLASNYITRAQGAAPKAASLRPWTGRTNYFSDLYFATFGNITEGLELTT</sequence>
<organism evidence="3 4">
    <name type="scientific">Penicillium canariense</name>
    <dbReference type="NCBI Taxonomy" id="189055"/>
    <lineage>
        <taxon>Eukaryota</taxon>
        <taxon>Fungi</taxon>
        <taxon>Dikarya</taxon>
        <taxon>Ascomycota</taxon>
        <taxon>Pezizomycotina</taxon>
        <taxon>Eurotiomycetes</taxon>
        <taxon>Eurotiomycetidae</taxon>
        <taxon>Eurotiales</taxon>
        <taxon>Aspergillaceae</taxon>
        <taxon>Penicillium</taxon>
    </lineage>
</organism>
<dbReference type="Gene3D" id="3.50.50.60">
    <property type="entry name" value="FAD/NAD(P)-binding domain"/>
    <property type="match status" value="1"/>
</dbReference>
<dbReference type="Pfam" id="PF13738">
    <property type="entry name" value="Pyr_redox_3"/>
    <property type="match status" value="1"/>
</dbReference>
<dbReference type="OrthoDB" id="66881at2759"/>